<dbReference type="InterPro" id="IPR050282">
    <property type="entry name" value="Cycloisomerase_2"/>
</dbReference>
<feature type="chain" id="PRO_5034046750" evidence="2">
    <location>
        <begin position="19"/>
        <end position="210"/>
    </location>
</feature>
<dbReference type="InterPro" id="IPR015943">
    <property type="entry name" value="WD40/YVTN_repeat-like_dom_sf"/>
</dbReference>
<proteinExistence type="inferred from homology"/>
<dbReference type="AlphaFoldDB" id="A0A8H4P557"/>
<dbReference type="PANTHER" id="PTHR30344:SF1">
    <property type="entry name" value="6-PHOSPHOGLUCONOLACTONASE"/>
    <property type="match status" value="1"/>
</dbReference>
<evidence type="ECO:0000313" key="4">
    <source>
        <dbReference type="Proteomes" id="UP000554235"/>
    </source>
</evidence>
<accession>A0A8H4P557</accession>
<gene>
    <name evidence="3" type="ORF">FALBO_10340</name>
</gene>
<dbReference type="Gene3D" id="2.130.10.10">
    <property type="entry name" value="YVTN repeat-like/Quinoprotein amine dehydrogenase"/>
    <property type="match status" value="1"/>
</dbReference>
<protein>
    <submittedName>
        <fullName evidence="3">Uncharacterized protein</fullName>
    </submittedName>
</protein>
<evidence type="ECO:0000313" key="3">
    <source>
        <dbReference type="EMBL" id="KAF4462839.1"/>
    </source>
</evidence>
<comment type="caution">
    <text evidence="3">The sequence shown here is derived from an EMBL/GenBank/DDBJ whole genome shotgun (WGS) entry which is preliminary data.</text>
</comment>
<dbReference type="InterPro" id="IPR019405">
    <property type="entry name" value="Lactonase_7-beta_prop"/>
</dbReference>
<dbReference type="PANTHER" id="PTHR30344">
    <property type="entry name" value="6-PHOSPHOGLUCONOLACTONASE-RELATED"/>
    <property type="match status" value="1"/>
</dbReference>
<dbReference type="Pfam" id="PF10282">
    <property type="entry name" value="Lactonase"/>
    <property type="match status" value="1"/>
</dbReference>
<keyword evidence="2" id="KW-0732">Signal</keyword>
<sequence>MKFTSFGLTAALAASVSGMPHSTRDAYSYAGPSSPAARILLGNSGNIYVADFYPGRENFTLFSAEIVGGNSWMAFAPPNLLYVVDENAAAVRRFKLDQKALKSDFKTLNLTDALGEPLPKNASAGVVHLEFNSDKTRLVGSAYLNGTVDVWNVENGGLELIKTIKSDGKLGPNKIRQNAPHPHQANLDPSGRYFAVNDLGTDSVLIIDSK</sequence>
<keyword evidence="4" id="KW-1185">Reference proteome</keyword>
<dbReference type="InterPro" id="IPR011045">
    <property type="entry name" value="N2O_reductase_N"/>
</dbReference>
<reference evidence="3 4" key="1">
    <citation type="submission" date="2020-01" db="EMBL/GenBank/DDBJ databases">
        <title>Identification and distribution of gene clusters putatively required for synthesis of sphingolipid metabolism inhibitors in phylogenetically diverse species of the filamentous fungus Fusarium.</title>
        <authorList>
            <person name="Kim H.-S."/>
            <person name="Busman M."/>
            <person name="Brown D.W."/>
            <person name="Divon H."/>
            <person name="Uhlig S."/>
            <person name="Proctor R.H."/>
        </authorList>
    </citation>
    <scope>NUCLEOTIDE SEQUENCE [LARGE SCALE GENOMIC DNA]</scope>
    <source>
        <strain evidence="3 4">NRRL 20459</strain>
    </source>
</reference>
<feature type="signal peptide" evidence="2">
    <location>
        <begin position="1"/>
        <end position="18"/>
    </location>
</feature>
<dbReference type="SUPFAM" id="SSF50974">
    <property type="entry name" value="Nitrous oxide reductase, N-terminal domain"/>
    <property type="match status" value="1"/>
</dbReference>
<comment type="similarity">
    <text evidence="1">Belongs to the cycloisomerase 2 family.</text>
</comment>
<dbReference type="OrthoDB" id="9972196at2759"/>
<organism evidence="3 4">
    <name type="scientific">Fusarium albosuccineum</name>
    <dbReference type="NCBI Taxonomy" id="1237068"/>
    <lineage>
        <taxon>Eukaryota</taxon>
        <taxon>Fungi</taxon>
        <taxon>Dikarya</taxon>
        <taxon>Ascomycota</taxon>
        <taxon>Pezizomycotina</taxon>
        <taxon>Sordariomycetes</taxon>
        <taxon>Hypocreomycetidae</taxon>
        <taxon>Hypocreales</taxon>
        <taxon>Nectriaceae</taxon>
        <taxon>Fusarium</taxon>
        <taxon>Fusarium decemcellulare species complex</taxon>
    </lineage>
</organism>
<feature type="non-terminal residue" evidence="3">
    <location>
        <position position="210"/>
    </location>
</feature>
<dbReference type="Proteomes" id="UP000554235">
    <property type="component" value="Unassembled WGS sequence"/>
</dbReference>
<evidence type="ECO:0000256" key="2">
    <source>
        <dbReference type="SAM" id="SignalP"/>
    </source>
</evidence>
<dbReference type="EMBL" id="JAADYS010001469">
    <property type="protein sequence ID" value="KAF4462839.1"/>
    <property type="molecule type" value="Genomic_DNA"/>
</dbReference>
<evidence type="ECO:0000256" key="1">
    <source>
        <dbReference type="ARBA" id="ARBA00005564"/>
    </source>
</evidence>
<dbReference type="GO" id="GO:0017057">
    <property type="term" value="F:6-phosphogluconolactonase activity"/>
    <property type="evidence" value="ECO:0007669"/>
    <property type="project" value="TreeGrafter"/>
</dbReference>
<name>A0A8H4P557_9HYPO</name>